<proteinExistence type="predicted"/>
<comment type="catalytic activity">
    <reaction evidence="1">
        <text>S-ubiquitinyl-[E2 ubiquitin-conjugating enzyme]-L-cysteine + [acceptor protein]-L-lysine = [E2 ubiquitin-conjugating enzyme]-L-cysteine + N(6)-ubiquitinyl-[acceptor protein]-L-lysine.</text>
        <dbReference type="EC" id="2.3.2.26"/>
    </reaction>
</comment>
<dbReference type="SUPFAM" id="SSF56204">
    <property type="entry name" value="Hect, E3 ligase catalytic domain"/>
    <property type="match status" value="1"/>
</dbReference>
<evidence type="ECO:0000256" key="4">
    <source>
        <dbReference type="ARBA" id="ARBA00022679"/>
    </source>
</evidence>
<dbReference type="InterPro" id="IPR013783">
    <property type="entry name" value="Ig-like_fold"/>
</dbReference>
<keyword evidence="11" id="KW-1185">Reference proteome</keyword>
<dbReference type="Gene3D" id="3.90.1750.10">
    <property type="entry name" value="Hect, E3 ligase catalytic domains"/>
    <property type="match status" value="1"/>
</dbReference>
<dbReference type="CDD" id="cd00078">
    <property type="entry name" value="HECTc"/>
    <property type="match status" value="1"/>
</dbReference>
<dbReference type="PANTHER" id="PTHR11254:SF340">
    <property type="entry name" value="APOPTOSIS-RESISTANT E3 UBIQUITIN PROTEIN LIGASE 1"/>
    <property type="match status" value="1"/>
</dbReference>
<dbReference type="SUPFAM" id="SSF81296">
    <property type="entry name" value="E set domains"/>
    <property type="match status" value="1"/>
</dbReference>
<keyword evidence="8" id="KW-0812">Transmembrane</keyword>
<dbReference type="InterPro" id="IPR014756">
    <property type="entry name" value="Ig_E-set"/>
</dbReference>
<evidence type="ECO:0000256" key="1">
    <source>
        <dbReference type="ARBA" id="ARBA00000885"/>
    </source>
</evidence>
<accession>A0A8J2WCG6</accession>
<dbReference type="InterPro" id="IPR035983">
    <property type="entry name" value="Hect_E3_ubiquitin_ligase"/>
</dbReference>
<dbReference type="SMART" id="SM00119">
    <property type="entry name" value="HECTc"/>
    <property type="match status" value="1"/>
</dbReference>
<evidence type="ECO:0000256" key="7">
    <source>
        <dbReference type="PROSITE-ProRule" id="PRU00104"/>
    </source>
</evidence>
<name>A0A8J2WCG6_9CRUS</name>
<dbReference type="Pfam" id="PF00632">
    <property type="entry name" value="HECT"/>
    <property type="match status" value="1"/>
</dbReference>
<dbReference type="PANTHER" id="PTHR11254">
    <property type="entry name" value="HECT DOMAIN UBIQUITIN-PROTEIN LIGASE"/>
    <property type="match status" value="1"/>
</dbReference>
<dbReference type="OrthoDB" id="6057829at2759"/>
<dbReference type="FunFam" id="3.30.2160.10:FF:000008">
    <property type="entry name" value="Apoptosis-resistant E3 ubiquitin protein ligase 1"/>
    <property type="match status" value="1"/>
</dbReference>
<dbReference type="AlphaFoldDB" id="A0A8J2WCG6"/>
<dbReference type="GO" id="GO:0009966">
    <property type="term" value="P:regulation of signal transduction"/>
    <property type="evidence" value="ECO:0007669"/>
    <property type="project" value="UniProtKB-ARBA"/>
</dbReference>
<dbReference type="Gene3D" id="3.30.2410.10">
    <property type="entry name" value="Hect, E3 ligase catalytic domain"/>
    <property type="match status" value="1"/>
</dbReference>
<feature type="transmembrane region" description="Helical" evidence="8">
    <location>
        <begin position="7"/>
        <end position="26"/>
    </location>
</feature>
<dbReference type="InterPro" id="IPR000569">
    <property type="entry name" value="HECT_dom"/>
</dbReference>
<keyword evidence="4" id="KW-0808">Transferase</keyword>
<dbReference type="GO" id="GO:0061630">
    <property type="term" value="F:ubiquitin protein ligase activity"/>
    <property type="evidence" value="ECO:0007669"/>
    <property type="project" value="UniProtKB-EC"/>
</dbReference>
<feature type="domain" description="HECT" evidence="9">
    <location>
        <begin position="586"/>
        <end position="926"/>
    </location>
</feature>
<dbReference type="EMBL" id="CAKKLH010000057">
    <property type="protein sequence ID" value="CAH0101409.1"/>
    <property type="molecule type" value="Genomic_DNA"/>
</dbReference>
<feature type="active site" description="Glycyl thioester intermediate" evidence="7">
    <location>
        <position position="893"/>
    </location>
</feature>
<dbReference type="GO" id="GO:0043066">
    <property type="term" value="P:negative regulation of apoptotic process"/>
    <property type="evidence" value="ECO:0007669"/>
    <property type="project" value="TreeGrafter"/>
</dbReference>
<dbReference type="EC" id="2.3.2.26" evidence="3"/>
<evidence type="ECO:0000256" key="5">
    <source>
        <dbReference type="ARBA" id="ARBA00022786"/>
    </source>
</evidence>
<evidence type="ECO:0000259" key="9">
    <source>
        <dbReference type="PROSITE" id="PS50237"/>
    </source>
</evidence>
<evidence type="ECO:0000313" key="11">
    <source>
        <dbReference type="Proteomes" id="UP000789390"/>
    </source>
</evidence>
<dbReference type="PROSITE" id="PS50194">
    <property type="entry name" value="FILAMIN_REPEAT"/>
    <property type="match status" value="1"/>
</dbReference>
<evidence type="ECO:0000256" key="6">
    <source>
        <dbReference type="PROSITE-ProRule" id="PRU00087"/>
    </source>
</evidence>
<dbReference type="Gene3D" id="3.30.2160.10">
    <property type="entry name" value="Hect, E3 ligase catalytic domain"/>
    <property type="match status" value="1"/>
</dbReference>
<dbReference type="Proteomes" id="UP000789390">
    <property type="component" value="Unassembled WGS sequence"/>
</dbReference>
<dbReference type="Pfam" id="PF25916">
    <property type="entry name" value="AREL1_PH-like"/>
    <property type="match status" value="1"/>
</dbReference>
<dbReference type="InterPro" id="IPR050409">
    <property type="entry name" value="E3_ubiq-protein_ligase"/>
</dbReference>
<evidence type="ECO:0000256" key="2">
    <source>
        <dbReference type="ARBA" id="ARBA00004906"/>
    </source>
</evidence>
<dbReference type="InterPro" id="IPR058738">
    <property type="entry name" value="PH-like_AREL1"/>
</dbReference>
<evidence type="ECO:0000256" key="3">
    <source>
        <dbReference type="ARBA" id="ARBA00012485"/>
    </source>
</evidence>
<reference evidence="10" key="1">
    <citation type="submission" date="2021-11" db="EMBL/GenBank/DDBJ databases">
        <authorList>
            <person name="Schell T."/>
        </authorList>
    </citation>
    <scope>NUCLEOTIDE SEQUENCE</scope>
    <source>
        <strain evidence="10">M5</strain>
    </source>
</reference>
<dbReference type="Gene3D" id="2.60.40.10">
    <property type="entry name" value="Immunoglobulins"/>
    <property type="match status" value="1"/>
</dbReference>
<comment type="caution">
    <text evidence="10">The sequence shown here is derived from an EMBL/GenBank/DDBJ whole genome shotgun (WGS) entry which is preliminary data.</text>
</comment>
<dbReference type="PROSITE" id="PS50237">
    <property type="entry name" value="HECT"/>
    <property type="match status" value="1"/>
</dbReference>
<evidence type="ECO:0000256" key="8">
    <source>
        <dbReference type="SAM" id="Phobius"/>
    </source>
</evidence>
<dbReference type="GO" id="GO:0006511">
    <property type="term" value="P:ubiquitin-dependent protein catabolic process"/>
    <property type="evidence" value="ECO:0007669"/>
    <property type="project" value="TreeGrafter"/>
</dbReference>
<dbReference type="InterPro" id="IPR017868">
    <property type="entry name" value="Filamin/ABP280_repeat-like"/>
</dbReference>
<comment type="pathway">
    <text evidence="2">Protein modification; protein ubiquitination.</text>
</comment>
<dbReference type="FunFam" id="3.30.2410.10:FF:000013">
    <property type="entry name" value="Apoptosis-resistant E3 ubiquitin protein ligase 1"/>
    <property type="match status" value="1"/>
</dbReference>
<dbReference type="GO" id="GO:0000209">
    <property type="term" value="P:protein polyubiquitination"/>
    <property type="evidence" value="ECO:0007669"/>
    <property type="project" value="TreeGrafter"/>
</dbReference>
<dbReference type="GO" id="GO:0005829">
    <property type="term" value="C:cytosol"/>
    <property type="evidence" value="ECO:0007669"/>
    <property type="project" value="TreeGrafter"/>
</dbReference>
<protein>
    <recommendedName>
        <fullName evidence="3">HECT-type E3 ubiquitin transferase</fullName>
        <ecNumber evidence="3">2.3.2.26</ecNumber>
    </recommendedName>
</protein>
<keyword evidence="5 7" id="KW-0833">Ubl conjugation pathway</keyword>
<feature type="repeat" description="Filamin" evidence="6">
    <location>
        <begin position="214"/>
        <end position="301"/>
    </location>
</feature>
<sequence length="926" mass="104372">MPLASRCIVWWVLVAFTVAVIVYFGANKTPRNALDNLFKKCSENSGTNNEDTNVLCLWLQNSKILDLAGRLPELGVNSLEDVYNLEDLKIKKLFGPDEAQRWFLARRTLPLDPSGLPALKEKVLIDSAQQAAWKWVKEIAVVLLILWGVSRLAISCGLIRSFCPISSNGPVSLGIIDFFVEADIKQSFLHWLSGNRALAKNAQVTFHWEEPLIVGNTISFTVQFFQRWSRRPYPVSDGDSIRINIRQGTNKIAAAVQIGSSVTAEANVVKATFTVRRAGQYHIDINLGSIPIRGSPFVKYFRPGPPDPTKTTLVRPTSMVVCTAGLSHQLLLEPHDEYGNYCSWNHDAPEQQKALDAFSCEAYTIGSSDVVRPLVQWLWVELMHRLIINVTFNEEGIYGVRLKLEDSVISKGEFNMIALSRIEAVQVEKALGTRTATYETKLLSINGEKWSKNKKVFCAISPKQIALKEYILGIIPKRLATFRLCPATKISFLKTTNKQEFPVLIIEDGAQFTVELSSKEAHLLAASFAHYLLKNIGGSETFTDKQSFFYQEIRKFHQKKPHEKLLLRVERDKILQSSMKLTKSFSTNDWCRNYEISFIGEQGLDWGGLRREWIELLCVAIFDRRQSGMFTSFSEDGQALVHPNPKMPASCKLKHYEFAGKLVGKCLYESSLGATYRQLIKARFTRSFLAQLIGLRINYKYFEHDDPPLFLTKIKYIEENDVSDMELTFSEDEYDEQGKLLRTVELIPGGTRIAVDNVNKYRYLDALAQHRLVNSVRDQVDAFIHGLAELVPDNLLSIFDENELELLVCGTSDYSVAEMKAHHAAIGSSPEFQKVLSWFWTAVTNFGSEEMSRLLQFTTGSSQLPPGGLAELSPKLQIAASPCFGTLPTAHTCFNQLCLPDYENYEQFEKALLIAINEGSEGFGLV</sequence>
<evidence type="ECO:0000313" key="10">
    <source>
        <dbReference type="EMBL" id="CAH0101409.1"/>
    </source>
</evidence>
<gene>
    <name evidence="10" type="ORF">DGAL_LOCUS3740</name>
</gene>
<keyword evidence="8" id="KW-1133">Transmembrane helix</keyword>
<organism evidence="10 11">
    <name type="scientific">Daphnia galeata</name>
    <dbReference type="NCBI Taxonomy" id="27404"/>
    <lineage>
        <taxon>Eukaryota</taxon>
        <taxon>Metazoa</taxon>
        <taxon>Ecdysozoa</taxon>
        <taxon>Arthropoda</taxon>
        <taxon>Crustacea</taxon>
        <taxon>Branchiopoda</taxon>
        <taxon>Diplostraca</taxon>
        <taxon>Cladocera</taxon>
        <taxon>Anomopoda</taxon>
        <taxon>Daphniidae</taxon>
        <taxon>Daphnia</taxon>
    </lineage>
</organism>
<keyword evidence="8" id="KW-0472">Membrane</keyword>